<reference evidence="1 2" key="1">
    <citation type="journal article" date="2014" name="J. Bacteriol.">
        <title>Role of an Archaeal PitA Transporter in the Copper and Arsenic Resistance of Metallosphaera sedula, an Extreme Thermoacidophile.</title>
        <authorList>
            <person name="McCarthy S."/>
            <person name="Ai C."/>
            <person name="Wheaton G."/>
            <person name="Tevatia R."/>
            <person name="Eckrich V."/>
            <person name="Kelly R."/>
            <person name="Blum P."/>
        </authorList>
    </citation>
    <scope>NUCLEOTIDE SEQUENCE [LARGE SCALE GENOMIC DNA]</scope>
    <source>
        <strain evidence="1 2">CuR1</strain>
    </source>
</reference>
<dbReference type="AlphaFoldDB" id="A0A088E863"/>
<accession>A0A088E863</accession>
<protein>
    <submittedName>
        <fullName evidence="1">Ser/Thr protein kinase-like protein</fullName>
    </submittedName>
</protein>
<name>A0A088E863_9CREN</name>
<dbReference type="SUPFAM" id="SSF56112">
    <property type="entry name" value="Protein kinase-like (PK-like)"/>
    <property type="match status" value="1"/>
</dbReference>
<dbReference type="Proteomes" id="UP000029084">
    <property type="component" value="Chromosome"/>
</dbReference>
<evidence type="ECO:0000313" key="1">
    <source>
        <dbReference type="EMBL" id="AIM27922.1"/>
    </source>
</evidence>
<gene>
    <name evidence="1" type="ORF">HA72_1783</name>
</gene>
<keyword evidence="1" id="KW-0418">Kinase</keyword>
<dbReference type="EMBL" id="CP008822">
    <property type="protein sequence ID" value="AIM27922.1"/>
    <property type="molecule type" value="Genomic_DNA"/>
</dbReference>
<dbReference type="GO" id="GO:0016301">
    <property type="term" value="F:kinase activity"/>
    <property type="evidence" value="ECO:0007669"/>
    <property type="project" value="UniProtKB-KW"/>
</dbReference>
<evidence type="ECO:0000313" key="2">
    <source>
        <dbReference type="Proteomes" id="UP000029084"/>
    </source>
</evidence>
<dbReference type="OMA" id="KNFTSAM"/>
<sequence>MHEGFLKEKATLVEIAKFIFPTYSPEIEEELVSFGLTKAYSIGGTTLGKYKVLGKGKTGVVVLTEDGLALKIRRTDSPKESLELEARLQMRAERSAPRVVKFGRNFILMEYVQGRHLDYVESTEVITDLLLRAKYLESVNLEHKELVHPWKNVIVTQGRTYILDYDSVSVKEKPFNVNRILNAFGFHDLARAYKKGEIDLDEVLKRIQTSYPSTSG</sequence>
<organism evidence="1 2">
    <name type="scientific">Metallosphaera sedula</name>
    <dbReference type="NCBI Taxonomy" id="43687"/>
    <lineage>
        <taxon>Archaea</taxon>
        <taxon>Thermoproteota</taxon>
        <taxon>Thermoprotei</taxon>
        <taxon>Sulfolobales</taxon>
        <taxon>Sulfolobaceae</taxon>
        <taxon>Metallosphaera</taxon>
    </lineage>
</organism>
<dbReference type="InterPro" id="IPR011009">
    <property type="entry name" value="Kinase-like_dom_sf"/>
</dbReference>
<keyword evidence="1" id="KW-0808">Transferase</keyword>
<proteinExistence type="predicted"/>